<dbReference type="EMBL" id="ML992730">
    <property type="protein sequence ID" value="KAF2206246.1"/>
    <property type="molecule type" value="Genomic_DNA"/>
</dbReference>
<dbReference type="Proteomes" id="UP000799539">
    <property type="component" value="Unassembled WGS sequence"/>
</dbReference>
<organism evidence="2 3">
    <name type="scientific">Cercospora zeae-maydis SCOH1-5</name>
    <dbReference type="NCBI Taxonomy" id="717836"/>
    <lineage>
        <taxon>Eukaryota</taxon>
        <taxon>Fungi</taxon>
        <taxon>Dikarya</taxon>
        <taxon>Ascomycota</taxon>
        <taxon>Pezizomycotina</taxon>
        <taxon>Dothideomycetes</taxon>
        <taxon>Dothideomycetidae</taxon>
        <taxon>Mycosphaerellales</taxon>
        <taxon>Mycosphaerellaceae</taxon>
        <taxon>Cercospora</taxon>
    </lineage>
</organism>
<evidence type="ECO:0000313" key="2">
    <source>
        <dbReference type="EMBL" id="KAF2206246.1"/>
    </source>
</evidence>
<keyword evidence="1" id="KW-1133">Transmembrane helix</keyword>
<dbReference type="InterPro" id="IPR043128">
    <property type="entry name" value="Rev_trsase/Diguanyl_cyclase"/>
</dbReference>
<reference evidence="2" key="1">
    <citation type="journal article" date="2020" name="Stud. Mycol.">
        <title>101 Dothideomycetes genomes: a test case for predicting lifestyles and emergence of pathogens.</title>
        <authorList>
            <person name="Haridas S."/>
            <person name="Albert R."/>
            <person name="Binder M."/>
            <person name="Bloem J."/>
            <person name="Labutti K."/>
            <person name="Salamov A."/>
            <person name="Andreopoulos B."/>
            <person name="Baker S."/>
            <person name="Barry K."/>
            <person name="Bills G."/>
            <person name="Bluhm B."/>
            <person name="Cannon C."/>
            <person name="Castanera R."/>
            <person name="Culley D."/>
            <person name="Daum C."/>
            <person name="Ezra D."/>
            <person name="Gonzalez J."/>
            <person name="Henrissat B."/>
            <person name="Kuo A."/>
            <person name="Liang C."/>
            <person name="Lipzen A."/>
            <person name="Lutzoni F."/>
            <person name="Magnuson J."/>
            <person name="Mondo S."/>
            <person name="Nolan M."/>
            <person name="Ohm R."/>
            <person name="Pangilinan J."/>
            <person name="Park H.-J."/>
            <person name="Ramirez L."/>
            <person name="Alfaro M."/>
            <person name="Sun H."/>
            <person name="Tritt A."/>
            <person name="Yoshinaga Y."/>
            <person name="Zwiers L.-H."/>
            <person name="Turgeon B."/>
            <person name="Goodwin S."/>
            <person name="Spatafora J."/>
            <person name="Crous P."/>
            <person name="Grigoriev I."/>
        </authorList>
    </citation>
    <scope>NUCLEOTIDE SEQUENCE</scope>
    <source>
        <strain evidence="2">SCOH1-5</strain>
    </source>
</reference>
<sequence length="90" mass="10941">LYVDYYRLNKIILKNRYPLLLISKTLNRLIEAIYYYISYTSRIRILYAKQYGIFRKVLIYFSALLGLVDIYYIVYLENILIYSASRKAYI</sequence>
<gene>
    <name evidence="2" type="ORF">CERZMDRAFT_53544</name>
</gene>
<dbReference type="AlphaFoldDB" id="A0A6A6EXX2"/>
<keyword evidence="1" id="KW-0812">Transmembrane</keyword>
<name>A0A6A6EXX2_9PEZI</name>
<evidence type="ECO:0000313" key="3">
    <source>
        <dbReference type="Proteomes" id="UP000799539"/>
    </source>
</evidence>
<accession>A0A6A6EXX2</accession>
<dbReference type="Gene3D" id="3.30.70.270">
    <property type="match status" value="1"/>
</dbReference>
<dbReference type="OrthoDB" id="3943529at2759"/>
<evidence type="ECO:0000256" key="1">
    <source>
        <dbReference type="SAM" id="Phobius"/>
    </source>
</evidence>
<keyword evidence="3" id="KW-1185">Reference proteome</keyword>
<keyword evidence="1" id="KW-0472">Membrane</keyword>
<proteinExistence type="predicted"/>
<feature type="transmembrane region" description="Helical" evidence="1">
    <location>
        <begin position="57"/>
        <end position="76"/>
    </location>
</feature>
<feature type="non-terminal residue" evidence="2">
    <location>
        <position position="1"/>
    </location>
</feature>
<protein>
    <submittedName>
        <fullName evidence="2">Uncharacterized protein</fullName>
    </submittedName>
</protein>